<dbReference type="AlphaFoldDB" id="A0AAF3FBV6"/>
<dbReference type="WBParaSite" id="MBELARI_LOCUS4290">
    <property type="protein sequence ID" value="MBELARI_LOCUS4290"/>
    <property type="gene ID" value="MBELARI_LOCUS4290"/>
</dbReference>
<accession>A0AAF3FBV6</accession>
<reference evidence="3" key="1">
    <citation type="submission" date="2024-02" db="UniProtKB">
        <authorList>
            <consortium name="WormBaseParasite"/>
        </authorList>
    </citation>
    <scope>IDENTIFICATION</scope>
</reference>
<feature type="compositionally biased region" description="Basic residues" evidence="1">
    <location>
        <begin position="15"/>
        <end position="27"/>
    </location>
</feature>
<evidence type="ECO:0000313" key="2">
    <source>
        <dbReference type="Proteomes" id="UP000887575"/>
    </source>
</evidence>
<organism evidence="2 3">
    <name type="scientific">Mesorhabditis belari</name>
    <dbReference type="NCBI Taxonomy" id="2138241"/>
    <lineage>
        <taxon>Eukaryota</taxon>
        <taxon>Metazoa</taxon>
        <taxon>Ecdysozoa</taxon>
        <taxon>Nematoda</taxon>
        <taxon>Chromadorea</taxon>
        <taxon>Rhabditida</taxon>
        <taxon>Rhabditina</taxon>
        <taxon>Rhabditomorpha</taxon>
        <taxon>Rhabditoidea</taxon>
        <taxon>Rhabditidae</taxon>
        <taxon>Mesorhabditinae</taxon>
        <taxon>Mesorhabditis</taxon>
    </lineage>
</organism>
<evidence type="ECO:0000256" key="1">
    <source>
        <dbReference type="SAM" id="MobiDB-lite"/>
    </source>
</evidence>
<proteinExistence type="predicted"/>
<protein>
    <submittedName>
        <fullName evidence="3">BHLH domain-containing protein</fullName>
    </submittedName>
</protein>
<keyword evidence="2" id="KW-1185">Reference proteome</keyword>
<feature type="region of interest" description="Disordered" evidence="1">
    <location>
        <begin position="1"/>
        <end position="27"/>
    </location>
</feature>
<feature type="region of interest" description="Disordered" evidence="1">
    <location>
        <begin position="98"/>
        <end position="117"/>
    </location>
</feature>
<dbReference type="Proteomes" id="UP000887575">
    <property type="component" value="Unassembled WGS sequence"/>
</dbReference>
<name>A0AAF3FBV6_9BILA</name>
<evidence type="ECO:0000313" key="3">
    <source>
        <dbReference type="WBParaSite" id="MBELARI_LOCUS4290"/>
    </source>
</evidence>
<sequence length="117" mass="13377">MHSIPARRPLPKLSSKVKKAQPTRKVKKMTRLTREEKEELSRLASILPPSLQISNPQAEPTRVLQDTVAYIDELLHLVSTRVNQGTLPREILSQITLPTHLINPSPPQKTRKFEKMK</sequence>